<evidence type="ECO:0000313" key="10">
    <source>
        <dbReference type="EMBL" id="MFC7236373.1"/>
    </source>
</evidence>
<dbReference type="InterPro" id="IPR006050">
    <property type="entry name" value="DNA_photolyase_N"/>
</dbReference>
<dbReference type="NCBIfam" id="TIGR02765">
    <property type="entry name" value="crypto_DASH"/>
    <property type="match status" value="1"/>
</dbReference>
<feature type="site" description="Electron transfer via tryptophanyl radical" evidence="6">
    <location>
        <position position="318"/>
    </location>
</feature>
<feature type="binding site" evidence="5">
    <location>
        <begin position="285"/>
        <end position="292"/>
    </location>
    <ligand>
        <name>FAD</name>
        <dbReference type="ChEBI" id="CHEBI:57692"/>
    </ligand>
</feature>
<evidence type="ECO:0000259" key="9">
    <source>
        <dbReference type="PROSITE" id="PS51645"/>
    </source>
</evidence>
<feature type="site" description="Electron transfer via tryptophanyl radical" evidence="6">
    <location>
        <position position="371"/>
    </location>
</feature>
<dbReference type="SUPFAM" id="SSF52425">
    <property type="entry name" value="Cryptochrome/photolyase, N-terminal domain"/>
    <property type="match status" value="1"/>
</dbReference>
<dbReference type="PANTHER" id="PTHR11455:SF2">
    <property type="entry name" value="BLUE-LIGHT PHOTORECEPTOR PHR2"/>
    <property type="match status" value="1"/>
</dbReference>
<proteinExistence type="inferred from homology"/>
<dbReference type="GeneID" id="79268090"/>
<keyword evidence="3 5" id="KW-0274">FAD</keyword>
<name>A0ABD5ZSF8_9EURY</name>
<evidence type="ECO:0000256" key="6">
    <source>
        <dbReference type="PIRSR" id="PIRSR602081-2"/>
    </source>
</evidence>
<dbReference type="InterPro" id="IPR036155">
    <property type="entry name" value="Crypto/Photolyase_N_sf"/>
</dbReference>
<keyword evidence="4 7" id="KW-0157">Chromophore</keyword>
<dbReference type="SUPFAM" id="SSF48173">
    <property type="entry name" value="Cryptochrome/photolyase FAD-binding domain"/>
    <property type="match status" value="1"/>
</dbReference>
<dbReference type="InterPro" id="IPR005101">
    <property type="entry name" value="Cryptochr/Photolyase_FAD-bd"/>
</dbReference>
<organism evidence="10 11">
    <name type="scientific">Halosegnis marinus</name>
    <dbReference type="NCBI Taxonomy" id="3034023"/>
    <lineage>
        <taxon>Archaea</taxon>
        <taxon>Methanobacteriati</taxon>
        <taxon>Methanobacteriota</taxon>
        <taxon>Stenosarchaea group</taxon>
        <taxon>Halobacteria</taxon>
        <taxon>Halobacteriales</taxon>
        <taxon>Natronomonadaceae</taxon>
        <taxon>Halosegnis</taxon>
    </lineage>
</organism>
<evidence type="ECO:0000256" key="8">
    <source>
        <dbReference type="SAM" id="MobiDB-lite"/>
    </source>
</evidence>
<evidence type="ECO:0000313" key="11">
    <source>
        <dbReference type="Proteomes" id="UP001596398"/>
    </source>
</evidence>
<dbReference type="InterPro" id="IPR014133">
    <property type="entry name" value="Cry_DASH"/>
</dbReference>
<evidence type="ECO:0000256" key="7">
    <source>
        <dbReference type="RuleBase" id="RU367151"/>
    </source>
</evidence>
<feature type="binding site" evidence="5">
    <location>
        <begin position="245"/>
        <end position="249"/>
    </location>
    <ligand>
        <name>FAD</name>
        <dbReference type="ChEBI" id="CHEBI:57692"/>
    </ligand>
</feature>
<dbReference type="InterPro" id="IPR002081">
    <property type="entry name" value="Cryptochrome/DNA_photolyase_1"/>
</dbReference>
<evidence type="ECO:0000256" key="5">
    <source>
        <dbReference type="PIRSR" id="PIRSR602081-1"/>
    </source>
</evidence>
<evidence type="ECO:0000256" key="4">
    <source>
        <dbReference type="ARBA" id="ARBA00022991"/>
    </source>
</evidence>
<dbReference type="PROSITE" id="PS51645">
    <property type="entry name" value="PHR_CRY_ALPHA_BETA"/>
    <property type="match status" value="1"/>
</dbReference>
<accession>A0ABD5ZSF8</accession>
<dbReference type="RefSeq" id="WP_276234530.1">
    <property type="nucleotide sequence ID" value="NZ_CP119802.1"/>
</dbReference>
<dbReference type="Pfam" id="PF00875">
    <property type="entry name" value="DNA_photolyase"/>
    <property type="match status" value="1"/>
</dbReference>
<dbReference type="EMBL" id="JBHTAP010000001">
    <property type="protein sequence ID" value="MFC7236373.1"/>
    <property type="molecule type" value="Genomic_DNA"/>
</dbReference>
<comment type="function">
    <text evidence="7">May have a photoreceptor function.</text>
</comment>
<dbReference type="Gene3D" id="1.10.579.10">
    <property type="entry name" value="DNA Cyclobutane Dipyrimidine Photolyase, subunit A, domain 3"/>
    <property type="match status" value="1"/>
</dbReference>
<feature type="domain" description="Photolyase/cryptochrome alpha/beta" evidence="9">
    <location>
        <begin position="2"/>
        <end position="137"/>
    </location>
</feature>
<dbReference type="Gene3D" id="3.40.50.620">
    <property type="entry name" value="HUPs"/>
    <property type="match status" value="1"/>
</dbReference>
<comment type="cofactor">
    <cofactor evidence="5 7">
        <name>FAD</name>
        <dbReference type="ChEBI" id="CHEBI:57692"/>
    </cofactor>
    <text evidence="5 7">Binds 1 FAD per subunit.</text>
</comment>
<evidence type="ECO:0000256" key="3">
    <source>
        <dbReference type="ARBA" id="ARBA00022827"/>
    </source>
</evidence>
<comment type="cofactor">
    <cofactor evidence="7">
        <name>(6R)-5,10-methylene-5,6,7,8-tetrahydrofolate</name>
        <dbReference type="ChEBI" id="CHEBI:15636"/>
    </cofactor>
    <text evidence="7">Binds 1 5,10-methenyltetrahydrofolate (MTHF) per subunit.</text>
</comment>
<keyword evidence="2 5" id="KW-0285">Flavoprotein</keyword>
<feature type="site" description="Electron transfer via tryptophanyl radical" evidence="6">
    <location>
        <position position="394"/>
    </location>
</feature>
<dbReference type="InterPro" id="IPR014729">
    <property type="entry name" value="Rossmann-like_a/b/a_fold"/>
</dbReference>
<feature type="region of interest" description="Disordered" evidence="8">
    <location>
        <begin position="167"/>
        <end position="187"/>
    </location>
</feature>
<dbReference type="Gene3D" id="1.25.40.80">
    <property type="match status" value="1"/>
</dbReference>
<dbReference type="PANTHER" id="PTHR11455">
    <property type="entry name" value="CRYPTOCHROME"/>
    <property type="match status" value="1"/>
</dbReference>
<dbReference type="InterPro" id="IPR036134">
    <property type="entry name" value="Crypto/Photolyase_FAD-like_sf"/>
</dbReference>
<keyword evidence="11" id="KW-1185">Reference proteome</keyword>
<comment type="caution">
    <text evidence="10">The sequence shown here is derived from an EMBL/GenBank/DDBJ whole genome shotgun (WGS) entry which is preliminary data.</text>
</comment>
<dbReference type="Proteomes" id="UP001596398">
    <property type="component" value="Unassembled WGS sequence"/>
</dbReference>
<gene>
    <name evidence="10" type="ORF">ACFQJ4_13725</name>
</gene>
<dbReference type="Pfam" id="PF03441">
    <property type="entry name" value="FAD_binding_7"/>
    <property type="match status" value="1"/>
</dbReference>
<dbReference type="AlphaFoldDB" id="A0ABD5ZSF8"/>
<feature type="binding site" evidence="5">
    <location>
        <begin position="384"/>
        <end position="386"/>
    </location>
    <ligand>
        <name>FAD</name>
        <dbReference type="ChEBI" id="CHEBI:57692"/>
    </ligand>
</feature>
<protein>
    <recommendedName>
        <fullName evidence="7">Cryptochrome DASH</fullName>
    </recommendedName>
</protein>
<feature type="binding site" evidence="5">
    <location>
        <position position="232"/>
    </location>
    <ligand>
        <name>FAD</name>
        <dbReference type="ChEBI" id="CHEBI:57692"/>
    </ligand>
</feature>
<sequence length="476" mass="54376">MDTAVVWFRRDLRLHDNETLVRALADADEVVPLYVFDPDEYADSRYVEEPKTGPYRARFVRESVADLRANLRARGGDLLVRHGDPREVVPAVASEYDADAAYAQTMPATEELTVENGTKAALAEDGVPLERFWTHTLYHVNDLPTPVDDIADTYTPWRKEVENGAEVRETFETPPSVPTPEFDPGDLPSLDDLGIEGRDVDDRAAIDFRGGESAGRERLQAYVWEADRLRRYKETRNGLLGPDFSSKLSAWLSQGCLSPRYVSEEVDRYEAERVANDSTYWLVFELLWRDFFQFQFIKHGGDFFGEQGIRGSAAGKEWRRDGAAFERWAAGETGVPFVDANMRELNETGYMSNRGRQNVASFLADVLGIDWRRGAAYFESRLTDYDVCSNWGNWAYQAGVGNDSRDNYFNVLSQAERYDSNAEYVTHWLPELDGLPPEFAHRPWRMDEGTQAEYGVQLGLDYPAPMLDVEEWYRMH</sequence>
<evidence type="ECO:0000256" key="1">
    <source>
        <dbReference type="ARBA" id="ARBA00005862"/>
    </source>
</evidence>
<reference evidence="10 11" key="1">
    <citation type="journal article" date="2019" name="Int. J. Syst. Evol. Microbiol.">
        <title>The Global Catalogue of Microorganisms (GCM) 10K type strain sequencing project: providing services to taxonomists for standard genome sequencing and annotation.</title>
        <authorList>
            <consortium name="The Broad Institute Genomics Platform"/>
            <consortium name="The Broad Institute Genome Sequencing Center for Infectious Disease"/>
            <person name="Wu L."/>
            <person name="Ma J."/>
        </authorList>
    </citation>
    <scope>NUCLEOTIDE SEQUENCE [LARGE SCALE GENOMIC DNA]</scope>
    <source>
        <strain evidence="10 11">DT85</strain>
    </source>
</reference>
<dbReference type="PRINTS" id="PR00147">
    <property type="entry name" value="DNAPHOTLYASE"/>
</dbReference>
<evidence type="ECO:0000256" key="2">
    <source>
        <dbReference type="ARBA" id="ARBA00022630"/>
    </source>
</evidence>
<comment type="similarity">
    <text evidence="1 7">Belongs to the DNA photolyase class-1 family.</text>
</comment>